<proteinExistence type="predicted"/>
<protein>
    <submittedName>
        <fullName evidence="2">Uncharacterized protein</fullName>
    </submittedName>
</protein>
<dbReference type="AlphaFoldDB" id="A0ABD3UTL6"/>
<comment type="caution">
    <text evidence="2">The sequence shown here is derived from an EMBL/GenBank/DDBJ whole genome shotgun (WGS) entry which is preliminary data.</text>
</comment>
<accession>A0ABD3UTL6</accession>
<gene>
    <name evidence="2" type="ORF">ACJMK2_016011</name>
</gene>
<feature type="region of interest" description="Disordered" evidence="1">
    <location>
        <begin position="42"/>
        <end position="61"/>
    </location>
</feature>
<keyword evidence="3" id="KW-1185">Reference proteome</keyword>
<dbReference type="Proteomes" id="UP001634394">
    <property type="component" value="Unassembled WGS sequence"/>
</dbReference>
<evidence type="ECO:0000313" key="3">
    <source>
        <dbReference type="Proteomes" id="UP001634394"/>
    </source>
</evidence>
<reference evidence="2 3" key="1">
    <citation type="submission" date="2024-11" db="EMBL/GenBank/DDBJ databases">
        <title>Chromosome-level genome assembly of the freshwater bivalve Anodonta woodiana.</title>
        <authorList>
            <person name="Chen X."/>
        </authorList>
    </citation>
    <scope>NUCLEOTIDE SEQUENCE [LARGE SCALE GENOMIC DNA]</scope>
    <source>
        <strain evidence="2">MN2024</strain>
        <tissue evidence="2">Gills</tissue>
    </source>
</reference>
<organism evidence="2 3">
    <name type="scientific">Sinanodonta woodiana</name>
    <name type="common">Chinese pond mussel</name>
    <name type="synonym">Anodonta woodiana</name>
    <dbReference type="NCBI Taxonomy" id="1069815"/>
    <lineage>
        <taxon>Eukaryota</taxon>
        <taxon>Metazoa</taxon>
        <taxon>Spiralia</taxon>
        <taxon>Lophotrochozoa</taxon>
        <taxon>Mollusca</taxon>
        <taxon>Bivalvia</taxon>
        <taxon>Autobranchia</taxon>
        <taxon>Heteroconchia</taxon>
        <taxon>Palaeoheterodonta</taxon>
        <taxon>Unionida</taxon>
        <taxon>Unionoidea</taxon>
        <taxon>Unionidae</taxon>
        <taxon>Unioninae</taxon>
        <taxon>Sinanodonta</taxon>
    </lineage>
</organism>
<evidence type="ECO:0000313" key="2">
    <source>
        <dbReference type="EMBL" id="KAL3852356.1"/>
    </source>
</evidence>
<evidence type="ECO:0000256" key="1">
    <source>
        <dbReference type="SAM" id="MobiDB-lite"/>
    </source>
</evidence>
<feature type="non-terminal residue" evidence="2">
    <location>
        <position position="61"/>
    </location>
</feature>
<dbReference type="EMBL" id="JBJQND010000015">
    <property type="protein sequence ID" value="KAL3852356.1"/>
    <property type="molecule type" value="Genomic_DNA"/>
</dbReference>
<feature type="compositionally biased region" description="Basic and acidic residues" evidence="1">
    <location>
        <begin position="45"/>
        <end position="54"/>
    </location>
</feature>
<sequence length="61" mass="6870">MKRVQLSGTQKRKLAKQKEQNVALVAAKTGKLANYFVPVQQRELSNTDRNHALSETEDIST</sequence>
<name>A0ABD3UTL6_SINWO</name>